<feature type="domain" description="Serine aminopeptidase S33" evidence="3">
    <location>
        <begin position="73"/>
        <end position="293"/>
    </location>
</feature>
<comment type="similarity">
    <text evidence="1">Belongs to the AB hydrolase superfamily. AB hydrolase 4 family.</text>
</comment>
<dbReference type="EMBL" id="CP035704">
    <property type="protein sequence ID" value="QBB69087.1"/>
    <property type="molecule type" value="Genomic_DNA"/>
</dbReference>
<dbReference type="InterPro" id="IPR012020">
    <property type="entry name" value="ABHD4"/>
</dbReference>
<feature type="active site" description="Charge relay system" evidence="2">
    <location>
        <position position="156"/>
    </location>
</feature>
<dbReference type="PANTHER" id="PTHR10794:SF63">
    <property type="entry name" value="ALPHA_BETA HYDROLASE 1, ISOFORM A"/>
    <property type="match status" value="1"/>
</dbReference>
<feature type="active site" description="Charge relay system" evidence="2">
    <location>
        <position position="309"/>
    </location>
</feature>
<evidence type="ECO:0000259" key="3">
    <source>
        <dbReference type="Pfam" id="PF12146"/>
    </source>
</evidence>
<reference evidence="4 5" key="1">
    <citation type="submission" date="2019-01" db="EMBL/GenBank/DDBJ databases">
        <title>Pseudolysobacter antarctica gen. nov., sp. nov., isolated from Fildes Peninsula, Antarctica.</title>
        <authorList>
            <person name="Wei Z."/>
            <person name="Peng F."/>
        </authorList>
    </citation>
    <scope>NUCLEOTIDE SEQUENCE [LARGE SCALE GENOMIC DNA]</scope>
    <source>
        <strain evidence="4 5">AQ6-296</strain>
    </source>
</reference>
<dbReference type="Gene3D" id="3.40.50.1820">
    <property type="entry name" value="alpha/beta hydrolase"/>
    <property type="match status" value="1"/>
</dbReference>
<proteinExistence type="inferred from homology"/>
<dbReference type="KEGG" id="xbc:ELE36_01085"/>
<dbReference type="GO" id="GO:0034338">
    <property type="term" value="F:short-chain carboxylesterase activity"/>
    <property type="evidence" value="ECO:0007669"/>
    <property type="project" value="TreeGrafter"/>
</dbReference>
<dbReference type="InterPro" id="IPR029058">
    <property type="entry name" value="AB_hydrolase_fold"/>
</dbReference>
<evidence type="ECO:0000313" key="4">
    <source>
        <dbReference type="EMBL" id="QBB69087.1"/>
    </source>
</evidence>
<gene>
    <name evidence="4" type="ORF">ELE36_01085</name>
</gene>
<dbReference type="RefSeq" id="WP_129831342.1">
    <property type="nucleotide sequence ID" value="NZ_CP035704.1"/>
</dbReference>
<organism evidence="4 5">
    <name type="scientific">Pseudolysobacter antarcticus</name>
    <dbReference type="NCBI Taxonomy" id="2511995"/>
    <lineage>
        <taxon>Bacteria</taxon>
        <taxon>Pseudomonadati</taxon>
        <taxon>Pseudomonadota</taxon>
        <taxon>Gammaproteobacteria</taxon>
        <taxon>Lysobacterales</taxon>
        <taxon>Rhodanobacteraceae</taxon>
        <taxon>Pseudolysobacter</taxon>
    </lineage>
</organism>
<feature type="active site" description="Charge relay system" evidence="2">
    <location>
        <position position="282"/>
    </location>
</feature>
<dbReference type="PIRSF" id="PIRSF005211">
    <property type="entry name" value="Ab_hydro_YheT"/>
    <property type="match status" value="1"/>
</dbReference>
<sequence>MNQPDLQIAADFRPARLLRNAHLQSLLASSGLRSWLFKRKRAALRRGVTEHILDCGDGVRLQGFHTPQQARPQARALVILLHGWEGSSDSTYLLHAGSRLLDEGYDVFRLNLRDHGATHHLNVGLFHSCLLDEVVGACKAIVQLFPHMPLAIAGFSLGGNFALRVALRAPAAGVELRHAIGVCPVISPRAGLAAISNAPFFYEQYFMHKWRRSLLRKQALFPQRELFAASDLRGNLHDLTRSMVERHTDFGTLENYLDGYAISGDRLAALSVPASILTSADDPVIPIADFRALQLSPSTELDIAPHGGHCGFIQDFSLRSYSEDYIVSRLQRTFGA</sequence>
<dbReference type="InterPro" id="IPR050960">
    <property type="entry name" value="AB_hydrolase_4_sf"/>
</dbReference>
<dbReference type="PANTHER" id="PTHR10794">
    <property type="entry name" value="ABHYDROLASE DOMAIN-CONTAINING PROTEIN"/>
    <property type="match status" value="1"/>
</dbReference>
<dbReference type="OrthoDB" id="332676at2"/>
<dbReference type="AlphaFoldDB" id="A0A411HF34"/>
<dbReference type="InterPro" id="IPR022742">
    <property type="entry name" value="Hydrolase_4"/>
</dbReference>
<dbReference type="Pfam" id="PF12146">
    <property type="entry name" value="Hydrolase_4"/>
    <property type="match status" value="1"/>
</dbReference>
<dbReference type="GO" id="GO:0047372">
    <property type="term" value="F:monoacylglycerol lipase activity"/>
    <property type="evidence" value="ECO:0007669"/>
    <property type="project" value="TreeGrafter"/>
</dbReference>
<evidence type="ECO:0000313" key="5">
    <source>
        <dbReference type="Proteomes" id="UP000291562"/>
    </source>
</evidence>
<accession>A0A411HF34</accession>
<evidence type="ECO:0000256" key="1">
    <source>
        <dbReference type="ARBA" id="ARBA00010884"/>
    </source>
</evidence>
<dbReference type="Proteomes" id="UP000291562">
    <property type="component" value="Chromosome"/>
</dbReference>
<evidence type="ECO:0000256" key="2">
    <source>
        <dbReference type="PIRSR" id="PIRSR005211-1"/>
    </source>
</evidence>
<name>A0A411HF34_9GAMM</name>
<protein>
    <submittedName>
        <fullName evidence="4">Alpha/beta fold hydrolase</fullName>
    </submittedName>
</protein>
<keyword evidence="5" id="KW-1185">Reference proteome</keyword>
<dbReference type="SUPFAM" id="SSF53474">
    <property type="entry name" value="alpha/beta-Hydrolases"/>
    <property type="match status" value="1"/>
</dbReference>
<keyword evidence="4" id="KW-0378">Hydrolase</keyword>